<accession>A0ABY6G3Y7</accession>
<proteinExistence type="predicted"/>
<sequence>MAAPKTRPTDEDPVAYCAALPTARRRSEGARLLTLMGEVTGCDPVMWGPSMIGYGSSAASSRGSAGAEWFRVGFSPRRAAISLYGLQEHEGARALLDRLGTHRLGAGCVYVNDLGDVDLEVLRALVELAWDTGRG</sequence>
<reference evidence="1" key="1">
    <citation type="submission" date="2022-10" db="EMBL/GenBank/DDBJ databases">
        <title>Whole-Genome Sequencing of Brachybacterium huguangmaarense BRM-3, Isolated from Betula schmidtii.</title>
        <authorList>
            <person name="Haam D."/>
        </authorList>
    </citation>
    <scope>NUCLEOTIDE SEQUENCE</scope>
    <source>
        <strain evidence="1">BRM-3</strain>
    </source>
</reference>
<evidence type="ECO:0000313" key="1">
    <source>
        <dbReference type="EMBL" id="UYG17679.1"/>
    </source>
</evidence>
<dbReference type="Proteomes" id="UP001164305">
    <property type="component" value="Chromosome"/>
</dbReference>
<name>A0ABY6G3Y7_9MICO</name>
<evidence type="ECO:0000313" key="2">
    <source>
        <dbReference type="Proteomes" id="UP001164305"/>
    </source>
</evidence>
<organism evidence="1 2">
    <name type="scientific">Brachybacterium huguangmaarense</name>
    <dbReference type="NCBI Taxonomy" id="1652028"/>
    <lineage>
        <taxon>Bacteria</taxon>
        <taxon>Bacillati</taxon>
        <taxon>Actinomycetota</taxon>
        <taxon>Actinomycetes</taxon>
        <taxon>Micrococcales</taxon>
        <taxon>Dermabacteraceae</taxon>
        <taxon>Brachybacterium</taxon>
    </lineage>
</organism>
<keyword evidence="2" id="KW-1185">Reference proteome</keyword>
<gene>
    <name evidence="1" type="ORF">BRM3_04460</name>
</gene>
<dbReference type="EMBL" id="CP107020">
    <property type="protein sequence ID" value="UYG17679.1"/>
    <property type="molecule type" value="Genomic_DNA"/>
</dbReference>
<protein>
    <submittedName>
        <fullName evidence="1">DUF1801 domain-containing protein</fullName>
    </submittedName>
</protein>
<dbReference type="RefSeq" id="WP_263594887.1">
    <property type="nucleotide sequence ID" value="NZ_CP107020.1"/>
</dbReference>